<evidence type="ECO:0000313" key="1">
    <source>
        <dbReference type="EMBL" id="WOH00883.1"/>
    </source>
</evidence>
<name>A0A175YA38_DAUCS</name>
<dbReference type="Gramene" id="KZM80409">
    <property type="protein sequence ID" value="KZM80409"/>
    <property type="gene ID" value="DCAR_032370"/>
</dbReference>
<proteinExistence type="predicted"/>
<organism evidence="1 2">
    <name type="scientific">Daucus carota subsp. sativus</name>
    <name type="common">Carrot</name>
    <dbReference type="NCBI Taxonomy" id="79200"/>
    <lineage>
        <taxon>Eukaryota</taxon>
        <taxon>Viridiplantae</taxon>
        <taxon>Streptophyta</taxon>
        <taxon>Embryophyta</taxon>
        <taxon>Tracheophyta</taxon>
        <taxon>Spermatophyta</taxon>
        <taxon>Magnoliopsida</taxon>
        <taxon>eudicotyledons</taxon>
        <taxon>Gunneridae</taxon>
        <taxon>Pentapetalae</taxon>
        <taxon>asterids</taxon>
        <taxon>campanulids</taxon>
        <taxon>Apiales</taxon>
        <taxon>Apiaceae</taxon>
        <taxon>Apioideae</taxon>
        <taxon>Scandiceae</taxon>
        <taxon>Daucinae</taxon>
        <taxon>Daucus</taxon>
        <taxon>Daucus sect. Daucus</taxon>
    </lineage>
</organism>
<dbReference type="Proteomes" id="UP000077755">
    <property type="component" value="Chromosome 5"/>
</dbReference>
<gene>
    <name evidence="1" type="ORF">DCAR_0520259</name>
</gene>
<dbReference type="AlphaFoldDB" id="A0A175YA38"/>
<evidence type="ECO:0000313" key="2">
    <source>
        <dbReference type="Proteomes" id="UP000077755"/>
    </source>
</evidence>
<sequence>MAFDDNMEVVLKMVNEVHNNHYDIQDFDMFLFPIFTGAHHFIVCYNIKKPCLEIIDNRVQTISIEETYGELLPRLENQKSVLHKLRVIYAHRMLTWSENKKRHIVLNNLVKFSMSKLHQK</sequence>
<accession>A0A175YA38</accession>
<keyword evidence="2" id="KW-1185">Reference proteome</keyword>
<dbReference type="Gene3D" id="3.40.395.10">
    <property type="entry name" value="Adenoviral Proteinase, Chain A"/>
    <property type="match status" value="1"/>
</dbReference>
<protein>
    <submittedName>
        <fullName evidence="1">Uncharacterized protein</fullName>
    </submittedName>
</protein>
<reference evidence="1" key="2">
    <citation type="submission" date="2022-03" db="EMBL/GenBank/DDBJ databases">
        <title>Draft title - Genomic analysis of global carrot germplasm unveils the trajectory of domestication and the origin of high carotenoid orange carrot.</title>
        <authorList>
            <person name="Iorizzo M."/>
            <person name="Ellison S."/>
            <person name="Senalik D."/>
            <person name="Macko-Podgorni A."/>
            <person name="Grzebelus D."/>
            <person name="Bostan H."/>
            <person name="Rolling W."/>
            <person name="Curaba J."/>
            <person name="Simon P."/>
        </authorList>
    </citation>
    <scope>NUCLEOTIDE SEQUENCE</scope>
    <source>
        <tissue evidence="1">Leaf</tissue>
    </source>
</reference>
<reference evidence="1" key="1">
    <citation type="journal article" date="2016" name="Nat. Genet.">
        <title>A high-quality carrot genome assembly provides new insights into carotenoid accumulation and asterid genome evolution.</title>
        <authorList>
            <person name="Iorizzo M."/>
            <person name="Ellison S."/>
            <person name="Senalik D."/>
            <person name="Zeng P."/>
            <person name="Satapoomin P."/>
            <person name="Huang J."/>
            <person name="Bowman M."/>
            <person name="Iovene M."/>
            <person name="Sanseverino W."/>
            <person name="Cavagnaro P."/>
            <person name="Yildiz M."/>
            <person name="Macko-Podgorni A."/>
            <person name="Moranska E."/>
            <person name="Grzebelus E."/>
            <person name="Grzebelus D."/>
            <person name="Ashrafi H."/>
            <person name="Zheng Z."/>
            <person name="Cheng S."/>
            <person name="Spooner D."/>
            <person name="Van Deynze A."/>
            <person name="Simon P."/>
        </authorList>
    </citation>
    <scope>NUCLEOTIDE SEQUENCE</scope>
    <source>
        <tissue evidence="1">Leaf</tissue>
    </source>
</reference>
<dbReference type="EMBL" id="CP093347">
    <property type="protein sequence ID" value="WOH00883.1"/>
    <property type="molecule type" value="Genomic_DNA"/>
</dbReference>